<dbReference type="EMBL" id="BTGU01000039">
    <property type="protein sequence ID" value="GMN51788.1"/>
    <property type="molecule type" value="Genomic_DNA"/>
</dbReference>
<name>A0AA88DAA1_FICCA</name>
<protein>
    <submittedName>
        <fullName evidence="1">Uncharacterized protein</fullName>
    </submittedName>
</protein>
<gene>
    <name evidence="1" type="ORF">TIFTF001_020946</name>
</gene>
<proteinExistence type="predicted"/>
<reference evidence="1" key="1">
    <citation type="submission" date="2023-07" db="EMBL/GenBank/DDBJ databases">
        <title>draft genome sequence of fig (Ficus carica).</title>
        <authorList>
            <person name="Takahashi T."/>
            <person name="Nishimura K."/>
        </authorList>
    </citation>
    <scope>NUCLEOTIDE SEQUENCE</scope>
</reference>
<organism evidence="1 2">
    <name type="scientific">Ficus carica</name>
    <name type="common">Common fig</name>
    <dbReference type="NCBI Taxonomy" id="3494"/>
    <lineage>
        <taxon>Eukaryota</taxon>
        <taxon>Viridiplantae</taxon>
        <taxon>Streptophyta</taxon>
        <taxon>Embryophyta</taxon>
        <taxon>Tracheophyta</taxon>
        <taxon>Spermatophyta</taxon>
        <taxon>Magnoliopsida</taxon>
        <taxon>eudicotyledons</taxon>
        <taxon>Gunneridae</taxon>
        <taxon>Pentapetalae</taxon>
        <taxon>rosids</taxon>
        <taxon>fabids</taxon>
        <taxon>Rosales</taxon>
        <taxon>Moraceae</taxon>
        <taxon>Ficeae</taxon>
        <taxon>Ficus</taxon>
    </lineage>
</organism>
<dbReference type="Proteomes" id="UP001187192">
    <property type="component" value="Unassembled WGS sequence"/>
</dbReference>
<evidence type="ECO:0000313" key="2">
    <source>
        <dbReference type="Proteomes" id="UP001187192"/>
    </source>
</evidence>
<evidence type="ECO:0000313" key="1">
    <source>
        <dbReference type="EMBL" id="GMN51788.1"/>
    </source>
</evidence>
<dbReference type="AlphaFoldDB" id="A0AA88DAA1"/>
<keyword evidence="2" id="KW-1185">Reference proteome</keyword>
<sequence length="85" mass="10420">MDVQALQPGIDEIREETWSRSPYWKARHDRRRKIQVPLKRLEERGEWLLVTKYMLIQANQKKQGLDYQILDTIFLVMERLLPRHF</sequence>
<comment type="caution">
    <text evidence="1">The sequence shown here is derived from an EMBL/GenBank/DDBJ whole genome shotgun (WGS) entry which is preliminary data.</text>
</comment>
<accession>A0AA88DAA1</accession>